<reference evidence="2" key="2">
    <citation type="submission" date="2023-05" db="EMBL/GenBank/DDBJ databases">
        <authorList>
            <consortium name="Lawrence Berkeley National Laboratory"/>
            <person name="Steindorff A."/>
            <person name="Hensen N."/>
            <person name="Bonometti L."/>
            <person name="Westerberg I."/>
            <person name="Brannstrom I.O."/>
            <person name="Guillou S."/>
            <person name="Cros-Aarteil S."/>
            <person name="Calhoun S."/>
            <person name="Haridas S."/>
            <person name="Kuo A."/>
            <person name="Mondo S."/>
            <person name="Pangilinan J."/>
            <person name="Riley R."/>
            <person name="Labutti K."/>
            <person name="Andreopoulos B."/>
            <person name="Lipzen A."/>
            <person name="Chen C."/>
            <person name="Yanf M."/>
            <person name="Daum C."/>
            <person name="Ng V."/>
            <person name="Clum A."/>
            <person name="Ohm R."/>
            <person name="Martin F."/>
            <person name="Silar P."/>
            <person name="Natvig D."/>
            <person name="Lalanne C."/>
            <person name="Gautier V."/>
            <person name="Ament-Velasquez S.L."/>
            <person name="Kruys A."/>
            <person name="Hutchinson M.I."/>
            <person name="Powell A.J."/>
            <person name="Barry K."/>
            <person name="Miller A.N."/>
            <person name="Grigoriev I.V."/>
            <person name="Debuchy R."/>
            <person name="Gladieux P."/>
            <person name="Thoren M.H."/>
            <person name="Johannesson H."/>
        </authorList>
    </citation>
    <scope>NUCLEOTIDE SEQUENCE</scope>
    <source>
        <strain evidence="2">PSN243</strain>
    </source>
</reference>
<gene>
    <name evidence="2" type="ORF">QBC34DRAFT_104304</name>
</gene>
<evidence type="ECO:0008006" key="4">
    <source>
        <dbReference type="Google" id="ProtNLM"/>
    </source>
</evidence>
<dbReference type="Proteomes" id="UP001321760">
    <property type="component" value="Unassembled WGS sequence"/>
</dbReference>
<organism evidence="2 3">
    <name type="scientific">Podospora aff. communis PSN243</name>
    <dbReference type="NCBI Taxonomy" id="3040156"/>
    <lineage>
        <taxon>Eukaryota</taxon>
        <taxon>Fungi</taxon>
        <taxon>Dikarya</taxon>
        <taxon>Ascomycota</taxon>
        <taxon>Pezizomycotina</taxon>
        <taxon>Sordariomycetes</taxon>
        <taxon>Sordariomycetidae</taxon>
        <taxon>Sordariales</taxon>
        <taxon>Podosporaceae</taxon>
        <taxon>Podospora</taxon>
    </lineage>
</organism>
<proteinExistence type="predicted"/>
<dbReference type="EMBL" id="MU865915">
    <property type="protein sequence ID" value="KAK4454964.1"/>
    <property type="molecule type" value="Genomic_DNA"/>
</dbReference>
<accession>A0AAV9H404</accession>
<feature type="chain" id="PRO_5043877579" description="Secreted protein" evidence="1">
    <location>
        <begin position="25"/>
        <end position="301"/>
    </location>
</feature>
<evidence type="ECO:0000313" key="3">
    <source>
        <dbReference type="Proteomes" id="UP001321760"/>
    </source>
</evidence>
<name>A0AAV9H404_9PEZI</name>
<protein>
    <recommendedName>
        <fullName evidence="4">Secreted protein</fullName>
    </recommendedName>
</protein>
<reference evidence="2" key="1">
    <citation type="journal article" date="2023" name="Mol. Phylogenet. Evol.">
        <title>Genome-scale phylogeny and comparative genomics of the fungal order Sordariales.</title>
        <authorList>
            <person name="Hensen N."/>
            <person name="Bonometti L."/>
            <person name="Westerberg I."/>
            <person name="Brannstrom I.O."/>
            <person name="Guillou S."/>
            <person name="Cros-Aarteil S."/>
            <person name="Calhoun S."/>
            <person name="Haridas S."/>
            <person name="Kuo A."/>
            <person name="Mondo S."/>
            <person name="Pangilinan J."/>
            <person name="Riley R."/>
            <person name="LaButti K."/>
            <person name="Andreopoulos B."/>
            <person name="Lipzen A."/>
            <person name="Chen C."/>
            <person name="Yan M."/>
            <person name="Daum C."/>
            <person name="Ng V."/>
            <person name="Clum A."/>
            <person name="Steindorff A."/>
            <person name="Ohm R.A."/>
            <person name="Martin F."/>
            <person name="Silar P."/>
            <person name="Natvig D.O."/>
            <person name="Lalanne C."/>
            <person name="Gautier V."/>
            <person name="Ament-Velasquez S.L."/>
            <person name="Kruys A."/>
            <person name="Hutchinson M.I."/>
            <person name="Powell A.J."/>
            <person name="Barry K."/>
            <person name="Miller A.N."/>
            <person name="Grigoriev I.V."/>
            <person name="Debuchy R."/>
            <person name="Gladieux P."/>
            <person name="Hiltunen Thoren M."/>
            <person name="Johannesson H."/>
        </authorList>
    </citation>
    <scope>NUCLEOTIDE SEQUENCE</scope>
    <source>
        <strain evidence="2">PSN243</strain>
    </source>
</reference>
<evidence type="ECO:0000256" key="1">
    <source>
        <dbReference type="SAM" id="SignalP"/>
    </source>
</evidence>
<dbReference type="AlphaFoldDB" id="A0AAV9H404"/>
<sequence length="301" mass="32971">MVFIFCYLKLVVACMVRSIVLCTAICVPYSEPGIFAYPAPCWVPPHTLDQSGSSRCSAASSTHANERFFVEIAQPRQRLSTHYLRQAGGVRAQALQSLNRTARVGPARSAWGAMIGGGGVTVTRPAPPDWVGCGPSYTQAVSLFHVSKRVAARVEGRDDKASMHRRASLLHRVSPSTGPEDRWPVGFVQPVVRQHRASNGKIVESPKGSAASHWYIFRETPSYMHNKLPHRGRAWRYTGGPCGLGPSTPPATSSTLNGRHYPSWRWLSEYVSTSQRVFLAPISGRHDWPALAATATPTLDI</sequence>
<feature type="signal peptide" evidence="1">
    <location>
        <begin position="1"/>
        <end position="24"/>
    </location>
</feature>
<comment type="caution">
    <text evidence="2">The sequence shown here is derived from an EMBL/GenBank/DDBJ whole genome shotgun (WGS) entry which is preliminary data.</text>
</comment>
<keyword evidence="1" id="KW-0732">Signal</keyword>
<evidence type="ECO:0000313" key="2">
    <source>
        <dbReference type="EMBL" id="KAK4454964.1"/>
    </source>
</evidence>
<keyword evidence="3" id="KW-1185">Reference proteome</keyword>